<dbReference type="EMBL" id="LZEX01000001">
    <property type="protein sequence ID" value="OBU11416.1"/>
    <property type="molecule type" value="Genomic_DNA"/>
</dbReference>
<comment type="similarity">
    <text evidence="2">Belongs to the peptidase S49 family.</text>
</comment>
<evidence type="ECO:0000313" key="10">
    <source>
        <dbReference type="EMBL" id="OBU11416.1"/>
    </source>
</evidence>
<dbReference type="InterPro" id="IPR004635">
    <property type="entry name" value="Pept_S49_SppA"/>
</dbReference>
<evidence type="ECO:0000259" key="9">
    <source>
        <dbReference type="Pfam" id="PF01343"/>
    </source>
</evidence>
<feature type="active site" description="Proton donor/acceptor" evidence="7">
    <location>
        <position position="209"/>
    </location>
</feature>
<accession>A0A1B8HPI8</accession>
<dbReference type="InterPro" id="IPR047217">
    <property type="entry name" value="S49_SppA_67K_type_N"/>
</dbReference>
<evidence type="ECO:0000256" key="1">
    <source>
        <dbReference type="ARBA" id="ARBA00004370"/>
    </source>
</evidence>
<evidence type="ECO:0000256" key="5">
    <source>
        <dbReference type="ARBA" id="ARBA00022825"/>
    </source>
</evidence>
<dbReference type="GO" id="GO:0006465">
    <property type="term" value="P:signal peptide processing"/>
    <property type="evidence" value="ECO:0007669"/>
    <property type="project" value="InterPro"/>
</dbReference>
<dbReference type="InterPro" id="IPR029045">
    <property type="entry name" value="ClpP/crotonase-like_dom_sf"/>
</dbReference>
<dbReference type="Gene3D" id="6.20.330.10">
    <property type="match status" value="1"/>
</dbReference>
<dbReference type="CDD" id="cd07023">
    <property type="entry name" value="S49_Sppa_N_C"/>
    <property type="match status" value="1"/>
</dbReference>
<keyword evidence="8" id="KW-1133">Transmembrane helix</keyword>
<dbReference type="Pfam" id="PF01343">
    <property type="entry name" value="Peptidase_S49"/>
    <property type="match status" value="2"/>
</dbReference>
<dbReference type="RefSeq" id="WP_067420663.1">
    <property type="nucleotide sequence ID" value="NZ_LZEX01000001.1"/>
</dbReference>
<dbReference type="CDD" id="cd07018">
    <property type="entry name" value="S49_SppA_67K_type"/>
    <property type="match status" value="1"/>
</dbReference>
<evidence type="ECO:0000256" key="2">
    <source>
        <dbReference type="ARBA" id="ARBA00008683"/>
    </source>
</evidence>
<dbReference type="Gene3D" id="3.90.226.10">
    <property type="entry name" value="2-enoyl-CoA Hydratase, Chain A, domain 1"/>
    <property type="match status" value="3"/>
</dbReference>
<evidence type="ECO:0000256" key="4">
    <source>
        <dbReference type="ARBA" id="ARBA00022801"/>
    </source>
</evidence>
<dbReference type="PIRSF" id="PIRSF001217">
    <property type="entry name" value="Protease_4_SppA"/>
    <property type="match status" value="1"/>
</dbReference>
<comment type="subcellular location">
    <subcellularLocation>
        <location evidence="1">Membrane</location>
    </subcellularLocation>
</comment>
<keyword evidence="5" id="KW-0720">Serine protease</keyword>
<feature type="domain" description="Peptidase S49" evidence="9">
    <location>
        <begin position="141"/>
        <end position="285"/>
    </location>
</feature>
<dbReference type="NCBIfam" id="TIGR00706">
    <property type="entry name" value="SppA_dom"/>
    <property type="match status" value="1"/>
</dbReference>
<dbReference type="InterPro" id="IPR004634">
    <property type="entry name" value="Pept_S49_pIV"/>
</dbReference>
<keyword evidence="3" id="KW-0645">Protease</keyword>
<feature type="domain" description="Peptidase S49" evidence="9">
    <location>
        <begin position="397"/>
        <end position="547"/>
    </location>
</feature>
<dbReference type="SUPFAM" id="SSF52096">
    <property type="entry name" value="ClpP/crotonase"/>
    <property type="match status" value="2"/>
</dbReference>
<dbReference type="NCBIfam" id="TIGR00705">
    <property type="entry name" value="SppA_67K"/>
    <property type="match status" value="1"/>
</dbReference>
<dbReference type="AlphaFoldDB" id="A0A1B8HPI8"/>
<evidence type="ECO:0000256" key="6">
    <source>
        <dbReference type="ARBA" id="ARBA00023136"/>
    </source>
</evidence>
<proteinExistence type="inferred from homology"/>
<evidence type="ECO:0000256" key="3">
    <source>
        <dbReference type="ARBA" id="ARBA00022670"/>
    </source>
</evidence>
<organism evidence="10 11">
    <name type="scientific">Morganella psychrotolerans</name>
    <dbReference type="NCBI Taxonomy" id="368603"/>
    <lineage>
        <taxon>Bacteria</taxon>
        <taxon>Pseudomonadati</taxon>
        <taxon>Pseudomonadota</taxon>
        <taxon>Gammaproteobacteria</taxon>
        <taxon>Enterobacterales</taxon>
        <taxon>Morganellaceae</taxon>
        <taxon>Morganella</taxon>
    </lineage>
</organism>
<dbReference type="InterPro" id="IPR047272">
    <property type="entry name" value="S49_SppA_C"/>
</dbReference>
<dbReference type="PANTHER" id="PTHR33209:SF1">
    <property type="entry name" value="PEPTIDASE S49 DOMAIN-CONTAINING PROTEIN"/>
    <property type="match status" value="1"/>
</dbReference>
<name>A0A1B8HPI8_9GAMM</name>
<evidence type="ECO:0000313" key="11">
    <source>
        <dbReference type="Proteomes" id="UP000092247"/>
    </source>
</evidence>
<sequence>MRILWTIITGLFKWSWRILNFVRHLVANILFLVLLLIVAGVYVTLSESDTQVSREPGALYVNLSGVVVDQISRNSPLEGLSRQLLGASAGQLQENSLFDLVETIRTAAGDPDITGMVLKLDDFAGADQPSLNYIGKAISEFRKQGKHVYAVSGSYSQSQYYLASYADKIVMPPQGGVGIYGFATNTLYYNELLEMLKVKAHIFRVGTYKSAVEPMMRNDMSPEARESTQRFMDILWDNYLTTLAANRKTDKDTVFPGATKMLALMKLAQGDNARYAMQQKLVDEIMPSNVFEAEMVKVFGWDKQNKTFNAVQFNDYAKLRGVGVAPEKETQNIAVVVVQGAIVDGPDAPGMAGGDAVSALIREARLNPDVKALVLRVNSPGGSVTASDQIRAEVAALKQAGKPVVVSMGGVAASGGYWISTPADYIVASPSTITGSIGIFGVITTFEDTLSQIGVHTDGVSTSPLADATATKALTPEFSELMQMYIENGYRSFLTIVAQSRHKTTEEVDKIAQGRVWIGLDAKANGLVDKLGDFDDATAKAAELANIENPVLNWMQPEMTFVDKLLSEAVGNVSISLPSTLQGLIPAPVGATLTQQARFSKMLTDPQYRYAFCLNCTDIQ</sequence>
<dbReference type="InterPro" id="IPR002142">
    <property type="entry name" value="Peptidase_S49"/>
</dbReference>
<dbReference type="STRING" id="368603.AYY16_05145"/>
<dbReference type="NCBIfam" id="NF008195">
    <property type="entry name" value="PRK10949.1"/>
    <property type="match status" value="1"/>
</dbReference>
<protein>
    <submittedName>
        <fullName evidence="10">Signal peptide peptidase SppA</fullName>
    </submittedName>
</protein>
<comment type="caution">
    <text evidence="10">The sequence shown here is derived from an EMBL/GenBank/DDBJ whole genome shotgun (WGS) entry which is preliminary data.</text>
</comment>
<dbReference type="Proteomes" id="UP000092247">
    <property type="component" value="Unassembled WGS sequence"/>
</dbReference>
<reference evidence="10 11" key="1">
    <citation type="submission" date="2016-06" db="EMBL/GenBank/DDBJ databases">
        <authorList>
            <person name="Kjaerup R.B."/>
            <person name="Dalgaard T.S."/>
            <person name="Juul-Madsen H.R."/>
        </authorList>
    </citation>
    <scope>NUCLEOTIDE SEQUENCE [LARGE SCALE GENOMIC DNA]</scope>
    <source>
        <strain evidence="10 11">GCSL-Mp3</strain>
    </source>
</reference>
<evidence type="ECO:0000256" key="7">
    <source>
        <dbReference type="PIRSR" id="PIRSR001217-1"/>
    </source>
</evidence>
<feature type="transmembrane region" description="Helical" evidence="8">
    <location>
        <begin position="21"/>
        <end position="45"/>
    </location>
</feature>
<dbReference type="PANTHER" id="PTHR33209">
    <property type="entry name" value="PROTEASE 4"/>
    <property type="match status" value="1"/>
</dbReference>
<dbReference type="GO" id="GO:0016020">
    <property type="term" value="C:membrane"/>
    <property type="evidence" value="ECO:0007669"/>
    <property type="project" value="UniProtKB-SubCell"/>
</dbReference>
<keyword evidence="6 8" id="KW-0472">Membrane</keyword>
<keyword evidence="4" id="KW-0378">Hydrolase</keyword>
<evidence type="ECO:0000256" key="8">
    <source>
        <dbReference type="SAM" id="Phobius"/>
    </source>
</evidence>
<keyword evidence="8" id="KW-0812">Transmembrane</keyword>
<dbReference type="GO" id="GO:0008236">
    <property type="term" value="F:serine-type peptidase activity"/>
    <property type="evidence" value="ECO:0007669"/>
    <property type="project" value="UniProtKB-KW"/>
</dbReference>
<gene>
    <name evidence="10" type="ORF">AYY17_01375</name>
</gene>
<feature type="active site" description="Nucleophile" evidence="7">
    <location>
        <position position="414"/>
    </location>
</feature>